<feature type="region of interest" description="Disordered" evidence="1">
    <location>
        <begin position="50"/>
        <end position="73"/>
    </location>
</feature>
<protein>
    <submittedName>
        <fullName evidence="2">Uncharacterized protein</fullName>
    </submittedName>
</protein>
<keyword evidence="3" id="KW-1185">Reference proteome</keyword>
<evidence type="ECO:0000313" key="2">
    <source>
        <dbReference type="EMBL" id="AGM11250.1"/>
    </source>
</evidence>
<dbReference type="KEGG" id="vg:16194345"/>
<dbReference type="Proteomes" id="UP000203112">
    <property type="component" value="Segment"/>
</dbReference>
<evidence type="ECO:0000313" key="3">
    <source>
        <dbReference type="Proteomes" id="UP000203112"/>
    </source>
</evidence>
<feature type="compositionally biased region" description="Acidic residues" evidence="1">
    <location>
        <begin position="1"/>
        <end position="12"/>
    </location>
</feature>
<evidence type="ECO:0000256" key="1">
    <source>
        <dbReference type="SAM" id="MobiDB-lite"/>
    </source>
</evidence>
<feature type="region of interest" description="Disordered" evidence="1">
    <location>
        <begin position="1"/>
        <end position="21"/>
    </location>
</feature>
<reference evidence="2 3" key="1">
    <citation type="submission" date="2012-12" db="EMBL/GenBank/DDBJ databases">
        <authorList>
            <person name="Sencilo A."/>
            <person name="Jacobs-Sera D."/>
            <person name="Russell D.A."/>
            <person name="Ko C."/>
            <person name="Atanasova N."/>
            <person name="Osterlund E."/>
            <person name="Oksanen H.M."/>
            <person name="Bamford D.H."/>
            <person name="Hatfull G.F."/>
            <person name="Roine E."/>
            <person name="Hendrix R.W."/>
        </authorList>
    </citation>
    <scope>NUCLEOTIDE SEQUENCE [LARGE SCALE GENOMIC DNA]</scope>
</reference>
<dbReference type="GeneID" id="16194345"/>
<name>R4T8M8_9CAUD</name>
<sequence length="73" mass="8098">MNLLDEIPEDERSEAHQRAADLAEQHDADDYAFHAQGGYLTVHLLFEQETEDAEAGATSGIHPETGEDDDETE</sequence>
<organism evidence="2 3">
    <name type="scientific">Haloarcula hispanica tailed virus 2</name>
    <dbReference type="NCBI Taxonomy" id="1273751"/>
    <lineage>
        <taxon>Viruses</taxon>
        <taxon>Duplodnaviria</taxon>
        <taxon>Heunggongvirae</taxon>
        <taxon>Uroviricota</taxon>
        <taxon>Caudoviricetes</taxon>
        <taxon>Saparoviridae</taxon>
        <taxon>Halohivirus</taxon>
        <taxon>Halohivirus suolae</taxon>
        <taxon>Halohivirus HHTV2</taxon>
    </lineage>
</organism>
<dbReference type="RefSeq" id="YP_008060395.1">
    <property type="nucleotide sequence ID" value="NC_021340.1"/>
</dbReference>
<dbReference type="EMBL" id="KC292024">
    <property type="protein sequence ID" value="AGM11250.1"/>
    <property type="molecule type" value="Genomic_DNA"/>
</dbReference>
<gene>
    <name evidence="2" type="primary">86</name>
    <name evidence="2" type="ORF">HHTV2_86</name>
</gene>
<proteinExistence type="predicted"/>
<accession>R4T8M8</accession>